<evidence type="ECO:0000256" key="2">
    <source>
        <dbReference type="ARBA" id="ARBA00023125"/>
    </source>
</evidence>
<keyword evidence="3" id="KW-0804">Transcription</keyword>
<dbReference type="SUPFAM" id="SSF46689">
    <property type="entry name" value="Homeodomain-like"/>
    <property type="match status" value="1"/>
</dbReference>
<dbReference type="EMBL" id="JACHXV010000015">
    <property type="protein sequence ID" value="MBB3175016.1"/>
    <property type="molecule type" value="Genomic_DNA"/>
</dbReference>
<dbReference type="EMBL" id="JABXXQ010000003">
    <property type="protein sequence ID" value="NVN28866.1"/>
    <property type="molecule type" value="Genomic_DNA"/>
</dbReference>
<dbReference type="PANTHER" id="PTHR43280">
    <property type="entry name" value="ARAC-FAMILY TRANSCRIPTIONAL REGULATOR"/>
    <property type="match status" value="1"/>
</dbReference>
<keyword evidence="1" id="KW-0805">Transcription regulation</keyword>
<organism evidence="5 7">
    <name type="scientific">Endobacter medicaginis</name>
    <dbReference type="NCBI Taxonomy" id="1181271"/>
    <lineage>
        <taxon>Bacteria</taxon>
        <taxon>Pseudomonadati</taxon>
        <taxon>Pseudomonadota</taxon>
        <taxon>Alphaproteobacteria</taxon>
        <taxon>Acetobacterales</taxon>
        <taxon>Acetobacteraceae</taxon>
        <taxon>Endobacter</taxon>
    </lineage>
</organism>
<gene>
    <name evidence="5" type="ORF">FHR90_002863</name>
    <name evidence="6" type="ORF">HUK83_00700</name>
</gene>
<evidence type="ECO:0000259" key="4">
    <source>
        <dbReference type="PROSITE" id="PS01124"/>
    </source>
</evidence>
<keyword evidence="7" id="KW-1185">Reference proteome</keyword>
<dbReference type="Proteomes" id="UP000565205">
    <property type="component" value="Unassembled WGS sequence"/>
</dbReference>
<feature type="domain" description="HTH araC/xylS-type" evidence="4">
    <location>
        <begin position="191"/>
        <end position="289"/>
    </location>
</feature>
<reference evidence="5 7" key="2">
    <citation type="submission" date="2020-08" db="EMBL/GenBank/DDBJ databases">
        <title>Genomic Encyclopedia of Type Strains, Phase III (KMG-III): the genomes of soil and plant-associated and newly described type strains.</title>
        <authorList>
            <person name="Whitman W."/>
        </authorList>
    </citation>
    <scope>NUCLEOTIDE SEQUENCE [LARGE SCALE GENOMIC DNA]</scope>
    <source>
        <strain evidence="5 7">CECT 8088</strain>
    </source>
</reference>
<comment type="caution">
    <text evidence="5">The sequence shown here is derived from an EMBL/GenBank/DDBJ whole genome shotgun (WGS) entry which is preliminary data.</text>
</comment>
<dbReference type="Pfam" id="PF12833">
    <property type="entry name" value="HTH_18"/>
    <property type="match status" value="1"/>
</dbReference>
<accession>A0A839UYZ6</accession>
<dbReference type="Proteomes" id="UP000557688">
    <property type="component" value="Unassembled WGS sequence"/>
</dbReference>
<dbReference type="InterPro" id="IPR047264">
    <property type="entry name" value="Cupin_HpaA-like_N"/>
</dbReference>
<evidence type="ECO:0000313" key="6">
    <source>
        <dbReference type="EMBL" id="NVN28866.1"/>
    </source>
</evidence>
<dbReference type="InterPro" id="IPR014710">
    <property type="entry name" value="RmlC-like_jellyroll"/>
</dbReference>
<reference evidence="6 8" key="1">
    <citation type="submission" date="2020-06" db="EMBL/GenBank/DDBJ databases">
        <title>Description of novel acetic acid bacteria.</title>
        <authorList>
            <person name="Sombolestani A."/>
        </authorList>
    </citation>
    <scope>NUCLEOTIDE SEQUENCE [LARGE SCALE GENOMIC DNA]</scope>
    <source>
        <strain evidence="6 8">LMG 26838</strain>
    </source>
</reference>
<dbReference type="PROSITE" id="PS01124">
    <property type="entry name" value="HTH_ARAC_FAMILY_2"/>
    <property type="match status" value="1"/>
</dbReference>
<dbReference type="Gene3D" id="1.10.10.60">
    <property type="entry name" value="Homeodomain-like"/>
    <property type="match status" value="1"/>
</dbReference>
<dbReference type="SMART" id="SM00342">
    <property type="entry name" value="HTH_ARAC"/>
    <property type="match status" value="1"/>
</dbReference>
<keyword evidence="2" id="KW-0238">DNA-binding</keyword>
<dbReference type="AlphaFoldDB" id="A0A839UYZ6"/>
<dbReference type="GO" id="GO:0043565">
    <property type="term" value="F:sequence-specific DNA binding"/>
    <property type="evidence" value="ECO:0007669"/>
    <property type="project" value="InterPro"/>
</dbReference>
<name>A0A839UYZ6_9PROT</name>
<evidence type="ECO:0000313" key="7">
    <source>
        <dbReference type="Proteomes" id="UP000557688"/>
    </source>
</evidence>
<evidence type="ECO:0000256" key="3">
    <source>
        <dbReference type="ARBA" id="ARBA00023163"/>
    </source>
</evidence>
<dbReference type="InterPro" id="IPR037923">
    <property type="entry name" value="HTH-like"/>
</dbReference>
<sequence>MNGDGALPLFYLYGEPHRAVHGDFVHIESLDDRSRPSEWTIHRHTHADLSHIFHIAQGGGVLHAESDTITLAAPALIVVPAATAHGFEWQRESTGAVITLSTAHFRQMILHDSELRGLFDDVAVIAVDDALAARLAHRIGDLLAEYAWAKPGHRAAIEAGLLDLMVIALRGLDPDARRDRPAVGPQQALVARLRARIEERYRLRETVDAYADALSVSVYQLRSACLAVAGAPPSALIDQRTLLEARRALLYSNLSVKAVAYGLGFSDPAYFSRFFTQHVGRSPRLFRTQGAAA</sequence>
<protein>
    <submittedName>
        <fullName evidence="5">AraC family transcriptional activator of pobA</fullName>
    </submittedName>
    <submittedName>
        <fullName evidence="6">Helix-turn-helix domain-containing protein</fullName>
    </submittedName>
</protein>
<evidence type="ECO:0000313" key="8">
    <source>
        <dbReference type="Proteomes" id="UP000565205"/>
    </source>
</evidence>
<dbReference type="PANTHER" id="PTHR43280:SF32">
    <property type="entry name" value="TRANSCRIPTIONAL REGULATORY PROTEIN"/>
    <property type="match status" value="1"/>
</dbReference>
<dbReference type="CDD" id="cd06999">
    <property type="entry name" value="cupin_HpaA-like_N"/>
    <property type="match status" value="1"/>
</dbReference>
<dbReference type="Gene3D" id="2.60.120.10">
    <property type="entry name" value="Jelly Rolls"/>
    <property type="match status" value="1"/>
</dbReference>
<dbReference type="SUPFAM" id="SSF51215">
    <property type="entry name" value="Regulatory protein AraC"/>
    <property type="match status" value="1"/>
</dbReference>
<evidence type="ECO:0000313" key="5">
    <source>
        <dbReference type="EMBL" id="MBB3175016.1"/>
    </source>
</evidence>
<proteinExistence type="predicted"/>
<evidence type="ECO:0000256" key="1">
    <source>
        <dbReference type="ARBA" id="ARBA00023015"/>
    </source>
</evidence>
<dbReference type="InterPro" id="IPR009057">
    <property type="entry name" value="Homeodomain-like_sf"/>
</dbReference>
<dbReference type="GO" id="GO:0003700">
    <property type="term" value="F:DNA-binding transcription factor activity"/>
    <property type="evidence" value="ECO:0007669"/>
    <property type="project" value="InterPro"/>
</dbReference>
<dbReference type="RefSeq" id="WP_176621622.1">
    <property type="nucleotide sequence ID" value="NZ_JABXXQ010000003.1"/>
</dbReference>
<dbReference type="InterPro" id="IPR018060">
    <property type="entry name" value="HTH_AraC"/>
</dbReference>